<feature type="region of interest" description="Disordered" evidence="1">
    <location>
        <begin position="270"/>
        <end position="359"/>
    </location>
</feature>
<dbReference type="OrthoDB" id="4736382at2759"/>
<sequence>MTGKPVYKPDEIRFALSLMEKDFYNDAISNAFRERFNRTLTDNQIRYLRNKYGKDPDYGKRKERRSDSGAGSSASPGSENRGSPAEAKRARQGSFKASAGPSQQTPYQFGSLPTQLPVKFEDIKSPSPSSVPLFHAAPMAQMGNLRSPPTNSYSLFSGAPAQAGLGHMPLTDSWQTQASANFNANFSPINTHFGQHQIKSPEQGSPENCNAALYQTHHQSPNFQPSYASYPRQHPIAGSHPPVSSPQQTVFMDMPLSNFSQLSDFVYPQQVSHTAEHKQEQVPERPRRDDVAPVYCEEYLEPAQQAAEQSEPQPTQDQDEDTSEQKIPQDRRQSAASGTSGDSNEHKAAKAGFSHDSKN</sequence>
<dbReference type="EMBL" id="LUFC02001092">
    <property type="protein sequence ID" value="KAF4485608.1"/>
    <property type="molecule type" value="Genomic_DNA"/>
</dbReference>
<keyword evidence="3" id="KW-1185">Reference proteome</keyword>
<dbReference type="AlphaFoldDB" id="A0A9P5E9L7"/>
<feature type="compositionally biased region" description="Basic and acidic residues" evidence="1">
    <location>
        <begin position="274"/>
        <end position="291"/>
    </location>
</feature>
<accession>A0A9P5E9L7</accession>
<name>A0A9P5E9L7_9HYPO</name>
<reference evidence="2" key="1">
    <citation type="submission" date="2020-01" db="EMBL/GenBank/DDBJ databases">
        <title>Identification and distribution of gene clusters putatively required for synthesis of sphingolipid metabolism inhibitors in phylogenetically diverse species of the filamentous fungus Fusarium.</title>
        <authorList>
            <person name="Kim H.-S."/>
            <person name="Busman M."/>
            <person name="Brown D.W."/>
            <person name="Divon H."/>
            <person name="Uhlig S."/>
            <person name="Proctor R.H."/>
        </authorList>
    </citation>
    <scope>NUCLEOTIDE SEQUENCE</scope>
    <source>
        <strain evidence="2">NRRL 31653</strain>
    </source>
</reference>
<feature type="compositionally biased region" description="Low complexity" evidence="1">
    <location>
        <begin position="68"/>
        <end position="78"/>
    </location>
</feature>
<feature type="compositionally biased region" description="Low complexity" evidence="1">
    <location>
        <begin position="301"/>
        <end position="316"/>
    </location>
</feature>
<feature type="compositionally biased region" description="Basic and acidic residues" evidence="1">
    <location>
        <begin position="343"/>
        <end position="359"/>
    </location>
</feature>
<gene>
    <name evidence="2" type="ORF">FAGAP_11547</name>
</gene>
<evidence type="ECO:0000313" key="2">
    <source>
        <dbReference type="EMBL" id="KAF4485608.1"/>
    </source>
</evidence>
<organism evidence="2 3">
    <name type="scientific">Fusarium agapanthi</name>
    <dbReference type="NCBI Taxonomy" id="1803897"/>
    <lineage>
        <taxon>Eukaryota</taxon>
        <taxon>Fungi</taxon>
        <taxon>Dikarya</taxon>
        <taxon>Ascomycota</taxon>
        <taxon>Pezizomycotina</taxon>
        <taxon>Sordariomycetes</taxon>
        <taxon>Hypocreomycetidae</taxon>
        <taxon>Hypocreales</taxon>
        <taxon>Nectriaceae</taxon>
        <taxon>Fusarium</taxon>
        <taxon>Fusarium fujikuroi species complex</taxon>
    </lineage>
</organism>
<proteinExistence type="predicted"/>
<comment type="caution">
    <text evidence="2">The sequence shown here is derived from an EMBL/GenBank/DDBJ whole genome shotgun (WGS) entry which is preliminary data.</text>
</comment>
<dbReference type="Proteomes" id="UP000737391">
    <property type="component" value="Unassembled WGS sequence"/>
</dbReference>
<feature type="region of interest" description="Disordered" evidence="1">
    <location>
        <begin position="220"/>
        <end position="247"/>
    </location>
</feature>
<feature type="compositionally biased region" description="Polar residues" evidence="1">
    <location>
        <begin position="100"/>
        <end position="112"/>
    </location>
</feature>
<feature type="region of interest" description="Disordered" evidence="1">
    <location>
        <begin position="51"/>
        <end position="112"/>
    </location>
</feature>
<feature type="compositionally biased region" description="Basic and acidic residues" evidence="1">
    <location>
        <begin position="52"/>
        <end position="67"/>
    </location>
</feature>
<evidence type="ECO:0000256" key="1">
    <source>
        <dbReference type="SAM" id="MobiDB-lite"/>
    </source>
</evidence>
<evidence type="ECO:0000313" key="3">
    <source>
        <dbReference type="Proteomes" id="UP000737391"/>
    </source>
</evidence>
<protein>
    <submittedName>
        <fullName evidence="2">Uncharacterized protein</fullName>
    </submittedName>
</protein>
<feature type="compositionally biased region" description="Basic and acidic residues" evidence="1">
    <location>
        <begin position="323"/>
        <end position="333"/>
    </location>
</feature>